<dbReference type="InterPro" id="IPR003439">
    <property type="entry name" value="ABC_transporter-like_ATP-bd"/>
</dbReference>
<dbReference type="AlphaFoldDB" id="A0A0G3BU50"/>
<dbReference type="Gene3D" id="1.20.1560.10">
    <property type="entry name" value="ABC transporter type 1, transmembrane domain"/>
    <property type="match status" value="1"/>
</dbReference>
<dbReference type="CDD" id="cd18551">
    <property type="entry name" value="ABC_6TM_LmrA_like"/>
    <property type="match status" value="1"/>
</dbReference>
<dbReference type="SUPFAM" id="SSF52540">
    <property type="entry name" value="P-loop containing nucleoside triphosphate hydrolases"/>
    <property type="match status" value="1"/>
</dbReference>
<dbReference type="PATRIC" id="fig|413882.6.peg.3518"/>
<dbReference type="STRING" id="413882.AAW51_3369"/>
<keyword evidence="3 8" id="KW-0812">Transmembrane</keyword>
<feature type="domain" description="ABC transmembrane type-1" evidence="10">
    <location>
        <begin position="27"/>
        <end position="305"/>
    </location>
</feature>
<feature type="transmembrane region" description="Helical" evidence="8">
    <location>
        <begin position="21"/>
        <end position="42"/>
    </location>
</feature>
<proteinExistence type="predicted"/>
<dbReference type="SUPFAM" id="SSF90123">
    <property type="entry name" value="ABC transporter transmembrane region"/>
    <property type="match status" value="1"/>
</dbReference>
<dbReference type="PANTHER" id="PTHR43394:SF1">
    <property type="entry name" value="ATP-BINDING CASSETTE SUB-FAMILY B MEMBER 10, MITOCHONDRIAL"/>
    <property type="match status" value="1"/>
</dbReference>
<evidence type="ECO:0000256" key="6">
    <source>
        <dbReference type="ARBA" id="ARBA00022989"/>
    </source>
</evidence>
<evidence type="ECO:0000313" key="12">
    <source>
        <dbReference type="Proteomes" id="UP000035352"/>
    </source>
</evidence>
<evidence type="ECO:0000256" key="3">
    <source>
        <dbReference type="ARBA" id="ARBA00022692"/>
    </source>
</evidence>
<keyword evidence="4" id="KW-0547">Nucleotide-binding</keyword>
<evidence type="ECO:0000313" key="11">
    <source>
        <dbReference type="EMBL" id="AKJ30060.1"/>
    </source>
</evidence>
<dbReference type="Pfam" id="PF00664">
    <property type="entry name" value="ABC_membrane"/>
    <property type="match status" value="1"/>
</dbReference>
<evidence type="ECO:0000256" key="5">
    <source>
        <dbReference type="ARBA" id="ARBA00022840"/>
    </source>
</evidence>
<accession>A0A0G3BU50</accession>
<keyword evidence="7 8" id="KW-0472">Membrane</keyword>
<evidence type="ECO:0000259" key="9">
    <source>
        <dbReference type="PROSITE" id="PS50893"/>
    </source>
</evidence>
<feature type="transmembrane region" description="Helical" evidence="8">
    <location>
        <begin position="139"/>
        <end position="158"/>
    </location>
</feature>
<keyword evidence="2" id="KW-1003">Cell membrane</keyword>
<keyword evidence="5 11" id="KW-0067">ATP-binding</keyword>
<dbReference type="InterPro" id="IPR017871">
    <property type="entry name" value="ABC_transporter-like_CS"/>
</dbReference>
<feature type="transmembrane region" description="Helical" evidence="8">
    <location>
        <begin position="164"/>
        <end position="184"/>
    </location>
</feature>
<dbReference type="InterPro" id="IPR011527">
    <property type="entry name" value="ABC1_TM_dom"/>
</dbReference>
<dbReference type="GO" id="GO:0005886">
    <property type="term" value="C:plasma membrane"/>
    <property type="evidence" value="ECO:0007669"/>
    <property type="project" value="UniProtKB-SubCell"/>
</dbReference>
<dbReference type="SMART" id="SM00382">
    <property type="entry name" value="AAA"/>
    <property type="match status" value="1"/>
</dbReference>
<feature type="transmembrane region" description="Helical" evidence="8">
    <location>
        <begin position="62"/>
        <end position="85"/>
    </location>
</feature>
<dbReference type="FunFam" id="3.40.50.300:FF:000218">
    <property type="entry name" value="Multidrug ABC transporter ATP-binding protein"/>
    <property type="match status" value="1"/>
</dbReference>
<feature type="transmembrane region" description="Helical" evidence="8">
    <location>
        <begin position="272"/>
        <end position="294"/>
    </location>
</feature>
<dbReference type="PROSITE" id="PS50929">
    <property type="entry name" value="ABC_TM1F"/>
    <property type="match status" value="1"/>
</dbReference>
<dbReference type="InterPro" id="IPR036640">
    <property type="entry name" value="ABC1_TM_sf"/>
</dbReference>
<dbReference type="PROSITE" id="PS50893">
    <property type="entry name" value="ABC_TRANSPORTER_2"/>
    <property type="match status" value="1"/>
</dbReference>
<feature type="domain" description="ABC transporter" evidence="9">
    <location>
        <begin position="337"/>
        <end position="573"/>
    </location>
</feature>
<dbReference type="Pfam" id="PF00005">
    <property type="entry name" value="ABC_tran"/>
    <property type="match status" value="1"/>
</dbReference>
<dbReference type="OrthoDB" id="9806127at2"/>
<evidence type="ECO:0000256" key="2">
    <source>
        <dbReference type="ARBA" id="ARBA00022475"/>
    </source>
</evidence>
<name>A0A0G3BU50_9BURK</name>
<dbReference type="GO" id="GO:0016887">
    <property type="term" value="F:ATP hydrolysis activity"/>
    <property type="evidence" value="ECO:0007669"/>
    <property type="project" value="InterPro"/>
</dbReference>
<reference evidence="11 12" key="1">
    <citation type="submission" date="2015-05" db="EMBL/GenBank/DDBJ databases">
        <authorList>
            <person name="Tang B."/>
            <person name="Yu Y."/>
        </authorList>
    </citation>
    <scope>NUCLEOTIDE SEQUENCE [LARGE SCALE GENOMIC DNA]</scope>
    <source>
        <strain evidence="11 12">DSM 7029</strain>
    </source>
</reference>
<evidence type="ECO:0000256" key="7">
    <source>
        <dbReference type="ARBA" id="ARBA00023136"/>
    </source>
</evidence>
<comment type="subcellular location">
    <subcellularLocation>
        <location evidence="1">Cell membrane</location>
        <topology evidence="1">Multi-pass membrane protein</topology>
    </subcellularLocation>
</comment>
<feature type="transmembrane region" description="Helical" evidence="8">
    <location>
        <begin position="241"/>
        <end position="266"/>
    </location>
</feature>
<dbReference type="InterPro" id="IPR027417">
    <property type="entry name" value="P-loop_NTPase"/>
</dbReference>
<sequence length="586" mass="62570">MSETVSSYRGLWRLLRMVRPSGLLLGAAAAMALVSVGGTLGFPILTQRVVNQLAAGAPDPTSIAMLVAVLVVSAVASALSSYLLARAGHTAVASLRGALVGKLLRLPVASFDRDSTGERVSRVLSDCESISDLATHQTVNLLTGALLLAGSVAVLLYLDVRLALALIGCIAGAGAVVIPLTGMMEGLSRGTQDRTAKLGGILTHVFSEIRLVKAFTAEAHERDRSRREIEHIKGLGLRMALLNMAIAPLMSLAMTAAIVVILVYGTSRVSSGAISIGTLTAFILYIFNVAAPLVQLTTFAAELQKAKGASGRIIDILRERSEAPTRGKVPRRIHGILQFRNVSFAYPGRPTKVLHEIDLVFRPGTTTALVGASGNGKTTVLSLIERFYEPSGGAILYDGQPIASFPLAAWRSKIGYVAQGASIMPASVRDNITYGMRSDCSDEMVRAAAQKAGALSFIERMPEGFDTLLIEQGYNLSGGQRQRIAIARMFLRDPEILILDEATSNLDSETEHQVTAALTSLMQGRTNIIVAHRLATIMQADCIYFLDGGRISGAGRHDELVATHPAYARLVEREFLKSKEEALLEA</sequence>
<dbReference type="Proteomes" id="UP000035352">
    <property type="component" value="Chromosome"/>
</dbReference>
<protein>
    <submittedName>
        <fullName evidence="11">ATP-binding cassette, subfamily B, bacterial AbcA/BmrA</fullName>
    </submittedName>
</protein>
<gene>
    <name evidence="11" type="primary">abcA</name>
    <name evidence="11" type="ORF">AAW51_3369</name>
</gene>
<dbReference type="PROSITE" id="PS00211">
    <property type="entry name" value="ABC_TRANSPORTER_1"/>
    <property type="match status" value="1"/>
</dbReference>
<dbReference type="PANTHER" id="PTHR43394">
    <property type="entry name" value="ATP-DEPENDENT PERMEASE MDL1, MITOCHONDRIAL"/>
    <property type="match status" value="1"/>
</dbReference>
<keyword evidence="6 8" id="KW-1133">Transmembrane helix</keyword>
<dbReference type="EMBL" id="CP011371">
    <property type="protein sequence ID" value="AKJ30060.1"/>
    <property type="molecule type" value="Genomic_DNA"/>
</dbReference>
<evidence type="ECO:0000259" key="10">
    <source>
        <dbReference type="PROSITE" id="PS50929"/>
    </source>
</evidence>
<dbReference type="KEGG" id="pbh:AAW51_3369"/>
<evidence type="ECO:0000256" key="1">
    <source>
        <dbReference type="ARBA" id="ARBA00004651"/>
    </source>
</evidence>
<dbReference type="GO" id="GO:0015421">
    <property type="term" value="F:ABC-type oligopeptide transporter activity"/>
    <property type="evidence" value="ECO:0007669"/>
    <property type="project" value="TreeGrafter"/>
</dbReference>
<evidence type="ECO:0000256" key="8">
    <source>
        <dbReference type="SAM" id="Phobius"/>
    </source>
</evidence>
<dbReference type="InterPro" id="IPR003593">
    <property type="entry name" value="AAA+_ATPase"/>
</dbReference>
<evidence type="ECO:0000256" key="4">
    <source>
        <dbReference type="ARBA" id="ARBA00022741"/>
    </source>
</evidence>
<dbReference type="InterPro" id="IPR039421">
    <property type="entry name" value="Type_1_exporter"/>
</dbReference>
<organism evidence="11 12">
    <name type="scientific">Caldimonas brevitalea</name>
    <dbReference type="NCBI Taxonomy" id="413882"/>
    <lineage>
        <taxon>Bacteria</taxon>
        <taxon>Pseudomonadati</taxon>
        <taxon>Pseudomonadota</taxon>
        <taxon>Betaproteobacteria</taxon>
        <taxon>Burkholderiales</taxon>
        <taxon>Sphaerotilaceae</taxon>
        <taxon>Caldimonas</taxon>
    </lineage>
</organism>
<keyword evidence="12" id="KW-1185">Reference proteome</keyword>
<dbReference type="GO" id="GO:0005524">
    <property type="term" value="F:ATP binding"/>
    <property type="evidence" value="ECO:0007669"/>
    <property type="project" value="UniProtKB-KW"/>
</dbReference>
<dbReference type="Gene3D" id="3.40.50.300">
    <property type="entry name" value="P-loop containing nucleotide triphosphate hydrolases"/>
    <property type="match status" value="1"/>
</dbReference>